<feature type="compositionally biased region" description="Basic and acidic residues" evidence="1">
    <location>
        <begin position="185"/>
        <end position="203"/>
    </location>
</feature>
<evidence type="ECO:0000256" key="1">
    <source>
        <dbReference type="SAM" id="MobiDB-lite"/>
    </source>
</evidence>
<organism evidence="2 3">
    <name type="scientific">Chaetomidium leptoderma</name>
    <dbReference type="NCBI Taxonomy" id="669021"/>
    <lineage>
        <taxon>Eukaryota</taxon>
        <taxon>Fungi</taxon>
        <taxon>Dikarya</taxon>
        <taxon>Ascomycota</taxon>
        <taxon>Pezizomycotina</taxon>
        <taxon>Sordariomycetes</taxon>
        <taxon>Sordariomycetidae</taxon>
        <taxon>Sordariales</taxon>
        <taxon>Chaetomiaceae</taxon>
        <taxon>Chaetomidium</taxon>
    </lineage>
</organism>
<feature type="region of interest" description="Disordered" evidence="1">
    <location>
        <begin position="183"/>
        <end position="203"/>
    </location>
</feature>
<name>A0AAN7A039_9PEZI</name>
<reference evidence="2" key="2">
    <citation type="submission" date="2023-05" db="EMBL/GenBank/DDBJ databases">
        <authorList>
            <consortium name="Lawrence Berkeley National Laboratory"/>
            <person name="Steindorff A."/>
            <person name="Hensen N."/>
            <person name="Bonometti L."/>
            <person name="Westerberg I."/>
            <person name="Brannstrom I.O."/>
            <person name="Guillou S."/>
            <person name="Cros-Aarteil S."/>
            <person name="Calhoun S."/>
            <person name="Haridas S."/>
            <person name="Kuo A."/>
            <person name="Mondo S."/>
            <person name="Pangilinan J."/>
            <person name="Riley R."/>
            <person name="Labutti K."/>
            <person name="Andreopoulos B."/>
            <person name="Lipzen A."/>
            <person name="Chen C."/>
            <person name="Yanf M."/>
            <person name="Daum C."/>
            <person name="Ng V."/>
            <person name="Clum A."/>
            <person name="Ohm R."/>
            <person name="Martin F."/>
            <person name="Silar P."/>
            <person name="Natvig D."/>
            <person name="Lalanne C."/>
            <person name="Gautier V."/>
            <person name="Ament-Velasquez S.L."/>
            <person name="Kruys A."/>
            <person name="Hutchinson M.I."/>
            <person name="Powell A.J."/>
            <person name="Barry K."/>
            <person name="Miller A.N."/>
            <person name="Grigoriev I.V."/>
            <person name="Debuchy R."/>
            <person name="Gladieux P."/>
            <person name="Thoren M.H."/>
            <person name="Johannesson H."/>
        </authorList>
    </citation>
    <scope>NUCLEOTIDE SEQUENCE</scope>
    <source>
        <strain evidence="2">CBS 538.74</strain>
    </source>
</reference>
<proteinExistence type="predicted"/>
<dbReference type="AlphaFoldDB" id="A0AAN7A039"/>
<sequence length="300" mass="31132">MTPPGNSPAGLGSPSLGRPKGSLAAINGKYGRCPTCGTGRRIRTKCRLNPLSPVSGKYRFVCSTRGNDDNACFYSELLDSDPADNPAAFSGAAVQSPVVAGGGGGGDGNTTIAGQGLTASANMGNDKTEPKLGCPQCMVGRLTKKCRDTFNWKETMLVCDKVRVGKEMVGGCGYKMQIDSDAADDGAKTKADEKKKDGGHTKPDKKALEKLAAEDRAKGLNDPNAAAVLAAPGKKIVVDLTEDNELLGIPAPRAPPASSMVGAHAPIVIRDDSEAAAEFDNLDSADELELIQLADQTKAK</sequence>
<dbReference type="Proteomes" id="UP001302745">
    <property type="component" value="Unassembled WGS sequence"/>
</dbReference>
<keyword evidence="3" id="KW-1185">Reference proteome</keyword>
<reference evidence="2" key="1">
    <citation type="journal article" date="2023" name="Mol. Phylogenet. Evol.">
        <title>Genome-scale phylogeny and comparative genomics of the fungal order Sordariales.</title>
        <authorList>
            <person name="Hensen N."/>
            <person name="Bonometti L."/>
            <person name="Westerberg I."/>
            <person name="Brannstrom I.O."/>
            <person name="Guillou S."/>
            <person name="Cros-Aarteil S."/>
            <person name="Calhoun S."/>
            <person name="Haridas S."/>
            <person name="Kuo A."/>
            <person name="Mondo S."/>
            <person name="Pangilinan J."/>
            <person name="Riley R."/>
            <person name="LaButti K."/>
            <person name="Andreopoulos B."/>
            <person name="Lipzen A."/>
            <person name="Chen C."/>
            <person name="Yan M."/>
            <person name="Daum C."/>
            <person name="Ng V."/>
            <person name="Clum A."/>
            <person name="Steindorff A."/>
            <person name="Ohm R.A."/>
            <person name="Martin F."/>
            <person name="Silar P."/>
            <person name="Natvig D.O."/>
            <person name="Lalanne C."/>
            <person name="Gautier V."/>
            <person name="Ament-Velasquez S.L."/>
            <person name="Kruys A."/>
            <person name="Hutchinson M.I."/>
            <person name="Powell A.J."/>
            <person name="Barry K."/>
            <person name="Miller A.N."/>
            <person name="Grigoriev I.V."/>
            <person name="Debuchy R."/>
            <person name="Gladieux P."/>
            <person name="Hiltunen Thoren M."/>
            <person name="Johannesson H."/>
        </authorList>
    </citation>
    <scope>NUCLEOTIDE SEQUENCE</scope>
    <source>
        <strain evidence="2">CBS 538.74</strain>
    </source>
</reference>
<accession>A0AAN7A039</accession>
<dbReference type="EMBL" id="MU856890">
    <property type="protein sequence ID" value="KAK4155331.1"/>
    <property type="molecule type" value="Genomic_DNA"/>
</dbReference>
<gene>
    <name evidence="2" type="ORF">C8A00DRAFT_13647</name>
</gene>
<evidence type="ECO:0000313" key="2">
    <source>
        <dbReference type="EMBL" id="KAK4155331.1"/>
    </source>
</evidence>
<protein>
    <submittedName>
        <fullName evidence="2">Uncharacterized protein</fullName>
    </submittedName>
</protein>
<evidence type="ECO:0000313" key="3">
    <source>
        <dbReference type="Proteomes" id="UP001302745"/>
    </source>
</evidence>
<comment type="caution">
    <text evidence="2">The sequence shown here is derived from an EMBL/GenBank/DDBJ whole genome shotgun (WGS) entry which is preliminary data.</text>
</comment>